<evidence type="ECO:0000313" key="1">
    <source>
        <dbReference type="EMBL" id="VDP56938.1"/>
    </source>
</evidence>
<name>A0A183KHX0_9TREM</name>
<evidence type="ECO:0000313" key="2">
    <source>
        <dbReference type="Proteomes" id="UP000279833"/>
    </source>
</evidence>
<dbReference type="WBParaSite" id="SCUD_0001462501-mRNA-1">
    <property type="protein sequence ID" value="SCUD_0001462501-mRNA-1"/>
    <property type="gene ID" value="SCUD_0001462501"/>
</dbReference>
<dbReference type="EMBL" id="UZAK01036872">
    <property type="protein sequence ID" value="VDP56938.1"/>
    <property type="molecule type" value="Genomic_DNA"/>
</dbReference>
<gene>
    <name evidence="1" type="ORF">SCUD_LOCUS14622</name>
</gene>
<reference evidence="3" key="1">
    <citation type="submission" date="2016-06" db="UniProtKB">
        <authorList>
            <consortium name="WormBaseParasite"/>
        </authorList>
    </citation>
    <scope>IDENTIFICATION</scope>
</reference>
<organism evidence="3">
    <name type="scientific">Schistosoma curassoni</name>
    <dbReference type="NCBI Taxonomy" id="6186"/>
    <lineage>
        <taxon>Eukaryota</taxon>
        <taxon>Metazoa</taxon>
        <taxon>Spiralia</taxon>
        <taxon>Lophotrochozoa</taxon>
        <taxon>Platyhelminthes</taxon>
        <taxon>Trematoda</taxon>
        <taxon>Digenea</taxon>
        <taxon>Strigeidida</taxon>
        <taxon>Schistosomatoidea</taxon>
        <taxon>Schistosomatidae</taxon>
        <taxon>Schistosoma</taxon>
    </lineage>
</organism>
<proteinExistence type="predicted"/>
<reference evidence="1 2" key="2">
    <citation type="submission" date="2018-11" db="EMBL/GenBank/DDBJ databases">
        <authorList>
            <consortium name="Pathogen Informatics"/>
        </authorList>
    </citation>
    <scope>NUCLEOTIDE SEQUENCE [LARGE SCALE GENOMIC DNA]</scope>
    <source>
        <strain evidence="1">Dakar</strain>
        <strain evidence="2">Dakar, Senegal</strain>
    </source>
</reference>
<dbReference type="Proteomes" id="UP000279833">
    <property type="component" value="Unassembled WGS sequence"/>
</dbReference>
<sequence length="32" mass="3838">MLKYSEKLSKCWSCIWIIRPTIMHNSKNIIIS</sequence>
<evidence type="ECO:0000313" key="3">
    <source>
        <dbReference type="WBParaSite" id="SCUD_0001462501-mRNA-1"/>
    </source>
</evidence>
<protein>
    <submittedName>
        <fullName evidence="1 3">Uncharacterized protein</fullName>
    </submittedName>
</protein>
<dbReference type="AlphaFoldDB" id="A0A183KHX0"/>
<keyword evidence="2" id="KW-1185">Reference proteome</keyword>
<accession>A0A183KHX0</accession>